<keyword evidence="1" id="KW-0732">Signal</keyword>
<proteinExistence type="predicted"/>
<evidence type="ECO:0000313" key="2">
    <source>
        <dbReference type="EMBL" id="RKQ57948.1"/>
    </source>
</evidence>
<accession>A0A495BAE0</accession>
<gene>
    <name evidence="2" type="ORF">C8E02_2261</name>
</gene>
<feature type="signal peptide" evidence="1">
    <location>
        <begin position="1"/>
        <end position="27"/>
    </location>
</feature>
<evidence type="ECO:0000256" key="1">
    <source>
        <dbReference type="SAM" id="SignalP"/>
    </source>
</evidence>
<evidence type="ECO:0000313" key="3">
    <source>
        <dbReference type="Proteomes" id="UP000279384"/>
    </source>
</evidence>
<protein>
    <recommendedName>
        <fullName evidence="4">Carboxypeptidase family protein</fullName>
    </recommendedName>
</protein>
<dbReference type="RefSeq" id="WP_120810810.1">
    <property type="nucleotide sequence ID" value="NZ_RBID01000015.1"/>
</dbReference>
<dbReference type="Proteomes" id="UP000279384">
    <property type="component" value="Unassembled WGS sequence"/>
</dbReference>
<evidence type="ECO:0008006" key="4">
    <source>
        <dbReference type="Google" id="ProtNLM"/>
    </source>
</evidence>
<organism evidence="2 3">
    <name type="scientific">Vogesella indigofera</name>
    <name type="common">Pseudomonas indigofera</name>
    <dbReference type="NCBI Taxonomy" id="45465"/>
    <lineage>
        <taxon>Bacteria</taxon>
        <taxon>Pseudomonadati</taxon>
        <taxon>Pseudomonadota</taxon>
        <taxon>Betaproteobacteria</taxon>
        <taxon>Neisseriales</taxon>
        <taxon>Chromobacteriaceae</taxon>
        <taxon>Vogesella</taxon>
    </lineage>
</organism>
<feature type="chain" id="PRO_5019715478" description="Carboxypeptidase family protein" evidence="1">
    <location>
        <begin position="28"/>
        <end position="147"/>
    </location>
</feature>
<dbReference type="EMBL" id="RBID01000015">
    <property type="protein sequence ID" value="RKQ57948.1"/>
    <property type="molecule type" value="Genomic_DNA"/>
</dbReference>
<dbReference type="AlphaFoldDB" id="A0A495BAE0"/>
<comment type="caution">
    <text evidence="2">The sequence shown here is derived from an EMBL/GenBank/DDBJ whole genome shotgun (WGS) entry which is preliminary data.</text>
</comment>
<reference evidence="2 3" key="1">
    <citation type="submission" date="2018-10" db="EMBL/GenBank/DDBJ databases">
        <title>Genomic Encyclopedia of Type Strains, Phase IV (KMG-IV): sequencing the most valuable type-strain genomes for metagenomic binning, comparative biology and taxonomic classification.</title>
        <authorList>
            <person name="Goeker M."/>
        </authorList>
    </citation>
    <scope>NUCLEOTIDE SEQUENCE [LARGE SCALE GENOMIC DNA]</scope>
    <source>
        <strain evidence="2 3">DSM 3303</strain>
    </source>
</reference>
<name>A0A495BAE0_VOGIN</name>
<sequence length="147" mass="15860">MNTIHSQQYSALMLGLLLGLAPLALHAEDTMPATLQAANLQIQQQNGIAYLSGGVGQDESQAIKQSAGYSLHLTFSEGAGQYVVGVDVDIRTSKGQPVLSLQQVGPLLYADLPAGSYRVDASYMGMRQQRNVQLGNHGTRSLNFNWR</sequence>